<dbReference type="Gene3D" id="3.40.50.360">
    <property type="match status" value="1"/>
</dbReference>
<proteinExistence type="predicted"/>
<evidence type="ECO:0000313" key="6">
    <source>
        <dbReference type="EMBL" id="MCF4100371.1"/>
    </source>
</evidence>
<keyword evidence="3" id="KW-0812">Transmembrane</keyword>
<dbReference type="SUPFAM" id="SSF52343">
    <property type="entry name" value="Ferredoxin reductase-like, C-terminal NADP-linked domain"/>
    <property type="match status" value="1"/>
</dbReference>
<keyword evidence="3" id="KW-1133">Transmembrane helix</keyword>
<dbReference type="Pfam" id="PF00175">
    <property type="entry name" value="NAD_binding_1"/>
    <property type="match status" value="1"/>
</dbReference>
<dbReference type="InterPro" id="IPR029039">
    <property type="entry name" value="Flavoprotein-like_sf"/>
</dbReference>
<feature type="domain" description="FAD-binding FR-type" evidence="5">
    <location>
        <begin position="499"/>
        <end position="596"/>
    </location>
</feature>
<keyword evidence="3" id="KW-0472">Membrane</keyword>
<name>A0ABS9EBV2_9FLAO</name>
<evidence type="ECO:0000313" key="7">
    <source>
        <dbReference type="Proteomes" id="UP001179363"/>
    </source>
</evidence>
<dbReference type="Gene3D" id="2.40.30.10">
    <property type="entry name" value="Translation factors"/>
    <property type="match status" value="1"/>
</dbReference>
<comment type="caution">
    <text evidence="6">The sequence shown here is derived from an EMBL/GenBank/DDBJ whole genome shotgun (WGS) entry which is preliminary data.</text>
</comment>
<dbReference type="RefSeq" id="WP_236132519.1">
    <property type="nucleotide sequence ID" value="NZ_JAKGTH010000006.1"/>
</dbReference>
<dbReference type="EMBL" id="JAKGTH010000006">
    <property type="protein sequence ID" value="MCF4100371.1"/>
    <property type="molecule type" value="Genomic_DNA"/>
</dbReference>
<evidence type="ECO:0000256" key="1">
    <source>
        <dbReference type="ARBA" id="ARBA00022630"/>
    </source>
</evidence>
<dbReference type="PANTHER" id="PTHR19384">
    <property type="entry name" value="NITRIC OXIDE SYNTHASE-RELATED"/>
    <property type="match status" value="1"/>
</dbReference>
<reference evidence="6" key="1">
    <citation type="submission" date="2022-01" db="EMBL/GenBank/DDBJ databases">
        <title>Gillisia lutea sp. nov., isolated from marine plastic residues from the Malvarosa beach (Valencia, Spain).</title>
        <authorList>
            <person name="Vidal-Verdu A."/>
            <person name="Molina-Menor E."/>
            <person name="Satari L."/>
            <person name="Pascual J."/>
            <person name="Pereto J."/>
            <person name="Porcar M."/>
        </authorList>
    </citation>
    <scope>NUCLEOTIDE SEQUENCE</scope>
    <source>
        <strain evidence="6">M10.2A</strain>
    </source>
</reference>
<dbReference type="SUPFAM" id="SSF63380">
    <property type="entry name" value="Riboflavin synthase domain-like"/>
    <property type="match status" value="1"/>
</dbReference>
<dbReference type="Pfam" id="PF00258">
    <property type="entry name" value="Flavodoxin_1"/>
    <property type="match status" value="1"/>
</dbReference>
<dbReference type="Gene3D" id="3.40.50.80">
    <property type="entry name" value="Nucleotide-binding domain of ferredoxin-NADP reductase (FNR) module"/>
    <property type="match status" value="1"/>
</dbReference>
<keyword evidence="1" id="KW-0285">Flavoprotein</keyword>
<evidence type="ECO:0000256" key="2">
    <source>
        <dbReference type="ARBA" id="ARBA00023797"/>
    </source>
</evidence>
<keyword evidence="7" id="KW-1185">Reference proteome</keyword>
<evidence type="ECO:0000256" key="3">
    <source>
        <dbReference type="SAM" id="Phobius"/>
    </source>
</evidence>
<feature type="transmembrane region" description="Helical" evidence="3">
    <location>
        <begin position="299"/>
        <end position="323"/>
    </location>
</feature>
<accession>A0ABS9EBV2</accession>
<gene>
    <name evidence="6" type="ORF">L1I30_01715</name>
</gene>
<organism evidence="6 7">
    <name type="scientific">Gillisia lutea</name>
    <dbReference type="NCBI Taxonomy" id="2909668"/>
    <lineage>
        <taxon>Bacteria</taxon>
        <taxon>Pseudomonadati</taxon>
        <taxon>Bacteroidota</taxon>
        <taxon>Flavobacteriia</taxon>
        <taxon>Flavobacteriales</taxon>
        <taxon>Flavobacteriaceae</taxon>
        <taxon>Gillisia</taxon>
    </lineage>
</organism>
<dbReference type="PROSITE" id="PS50902">
    <property type="entry name" value="FLAVODOXIN_LIKE"/>
    <property type="match status" value="1"/>
</dbReference>
<feature type="transmembrane region" description="Helical" evidence="3">
    <location>
        <begin position="130"/>
        <end position="151"/>
    </location>
</feature>
<dbReference type="InterPro" id="IPR039261">
    <property type="entry name" value="FNR_nucleotide-bd"/>
</dbReference>
<dbReference type="InterPro" id="IPR005625">
    <property type="entry name" value="PepSY-ass_TM"/>
</dbReference>
<dbReference type="InterPro" id="IPR008254">
    <property type="entry name" value="Flavodoxin/NO_synth"/>
</dbReference>
<dbReference type="SUPFAM" id="SSF52218">
    <property type="entry name" value="Flavoproteins"/>
    <property type="match status" value="1"/>
</dbReference>
<dbReference type="EC" id="1.6.2.4" evidence="2"/>
<dbReference type="InterPro" id="IPR017938">
    <property type="entry name" value="Riboflavin_synthase-like_b-brl"/>
</dbReference>
<sequence>MIRSIWRYSHLILAVSSSIFLLLAAVTGTILAVEPVSNATKDYSIEGLNEISITQTISGLKSKYMEVLELEITPSNYVVASILTEDFESKTIYIDPNDLSELGTVEDRATFFNFMTNFHRSLFLKSTGRIFVGIVSFLLCLIAITGLILLIKRQGGWLKLFGKIKERNFEQRYHVILGRWFLMPIIIISATGVFLSAEKFELTPSYSIQHTWKENNYDEFEAAELSDFPGLKKIHLNEVRKIVFPFSEDPEDFYQIQLANREILIHQFTGEIVSEQKYPFVQLASMLSMQLHTGEGNPIWAIILFISSGSILFFMYSGFAMTLKSLVKKKPKLTTTADKDEAEYIILVGSETGKTFDFAYRFSKSLESHDKLVHLSSLNEYSTYNNAKHIIIFTATYGDGDAPASATKFLKKFKQVEPKNPVDCTVVGFGSMLYPNYCSYAEDIQKELKAHSSFKSIMELTKINEQSFEQFRGWANNWGAKNNIPVHLVLLDSDIISRKRTVKFKVLDISEVNIDNTFLLKLKPHKHTKFKSGDLIGFTPPNARRERLYSIAKIDGSILLSIKKHEFGKCSNYLGLLKKGQIIDGTIEKNTKFHFPSKAPTVIMISNGTGIAPFLGMIQNNKNTSIHLFWGGRSAQSFNIYNSYAKDALTKKKIESFENAFSREGEQIYVQDLLLKNREFLVNAIENGAVIMICGSINMQNGVIKVIDNILEETSNLTLGDLDLNKQLKIDCY</sequence>
<evidence type="ECO:0000259" key="4">
    <source>
        <dbReference type="PROSITE" id="PS50902"/>
    </source>
</evidence>
<evidence type="ECO:0000259" key="5">
    <source>
        <dbReference type="PROSITE" id="PS51384"/>
    </source>
</evidence>
<dbReference type="PANTHER" id="PTHR19384:SF17">
    <property type="entry name" value="NADPH--CYTOCHROME P450 REDUCTASE"/>
    <property type="match status" value="1"/>
</dbReference>
<dbReference type="Proteomes" id="UP001179363">
    <property type="component" value="Unassembled WGS sequence"/>
</dbReference>
<dbReference type="Pfam" id="PF03929">
    <property type="entry name" value="PepSY_TM"/>
    <property type="match status" value="1"/>
</dbReference>
<dbReference type="InterPro" id="IPR017927">
    <property type="entry name" value="FAD-bd_FR_type"/>
</dbReference>
<feature type="transmembrane region" description="Helical" evidence="3">
    <location>
        <begin position="172"/>
        <end position="197"/>
    </location>
</feature>
<feature type="domain" description="Flavodoxin-like" evidence="4">
    <location>
        <begin position="344"/>
        <end position="479"/>
    </location>
</feature>
<dbReference type="InterPro" id="IPR001433">
    <property type="entry name" value="OxRdtase_FAD/NAD-bd"/>
</dbReference>
<dbReference type="PROSITE" id="PS51384">
    <property type="entry name" value="FAD_FR"/>
    <property type="match status" value="1"/>
</dbReference>
<protein>
    <recommendedName>
        <fullName evidence="2">NADPH--hemoprotein reductase</fullName>
        <ecNumber evidence="2">1.6.2.4</ecNumber>
    </recommendedName>
</protein>